<dbReference type="GO" id="GO:0008757">
    <property type="term" value="F:S-adenosylmethionine-dependent methyltransferase activity"/>
    <property type="evidence" value="ECO:0007669"/>
    <property type="project" value="InterPro"/>
</dbReference>
<keyword evidence="1" id="KW-0489">Methyltransferase</keyword>
<dbReference type="InterPro" id="IPR029063">
    <property type="entry name" value="SAM-dependent_MTases_sf"/>
</dbReference>
<accession>A0A383E019</accession>
<dbReference type="AlphaFoldDB" id="A0A383E019"/>
<evidence type="ECO:0000256" key="3">
    <source>
        <dbReference type="ARBA" id="ARBA00022691"/>
    </source>
</evidence>
<dbReference type="InterPro" id="IPR008854">
    <property type="entry name" value="TPMT"/>
</dbReference>
<reference evidence="4" key="1">
    <citation type="submission" date="2018-05" db="EMBL/GenBank/DDBJ databases">
        <authorList>
            <person name="Lanie J.A."/>
            <person name="Ng W.-L."/>
            <person name="Kazmierczak K.M."/>
            <person name="Andrzejewski T.M."/>
            <person name="Davidsen T.M."/>
            <person name="Wayne K.J."/>
            <person name="Tettelin H."/>
            <person name="Glass J.I."/>
            <person name="Rusch D."/>
            <person name="Podicherti R."/>
            <person name="Tsui H.-C.T."/>
            <person name="Winkler M.E."/>
        </authorList>
    </citation>
    <scope>NUCLEOTIDE SEQUENCE</scope>
</reference>
<feature type="non-terminal residue" evidence="4">
    <location>
        <position position="1"/>
    </location>
</feature>
<evidence type="ECO:0000313" key="4">
    <source>
        <dbReference type="EMBL" id="SVE49438.1"/>
    </source>
</evidence>
<keyword evidence="3" id="KW-0949">S-adenosyl-L-methionine</keyword>
<dbReference type="Pfam" id="PF05724">
    <property type="entry name" value="TPMT"/>
    <property type="match status" value="1"/>
</dbReference>
<protein>
    <submittedName>
        <fullName evidence="4">Uncharacterized protein</fullName>
    </submittedName>
</protein>
<keyword evidence="2" id="KW-0808">Transferase</keyword>
<organism evidence="4">
    <name type="scientific">marine metagenome</name>
    <dbReference type="NCBI Taxonomy" id="408172"/>
    <lineage>
        <taxon>unclassified sequences</taxon>
        <taxon>metagenomes</taxon>
        <taxon>ecological metagenomes</taxon>
    </lineage>
</organism>
<dbReference type="EMBL" id="UINC01221201">
    <property type="protein sequence ID" value="SVE49438.1"/>
    <property type="molecule type" value="Genomic_DNA"/>
</dbReference>
<dbReference type="Gene3D" id="3.40.50.150">
    <property type="entry name" value="Vaccinia Virus protein VP39"/>
    <property type="match status" value="1"/>
</dbReference>
<sequence length="62" mass="7083">TIFYDRSKMEGPPFSVSGEEVHCHFKNFLPVLKLEENINTDPNPCFTESGVNNVLEEIWLIG</sequence>
<dbReference type="PROSITE" id="PS51585">
    <property type="entry name" value="SAM_MT_TPMT"/>
    <property type="match status" value="1"/>
</dbReference>
<name>A0A383E019_9ZZZZ</name>
<proteinExistence type="predicted"/>
<dbReference type="GO" id="GO:0032259">
    <property type="term" value="P:methylation"/>
    <property type="evidence" value="ECO:0007669"/>
    <property type="project" value="UniProtKB-KW"/>
</dbReference>
<evidence type="ECO:0000256" key="1">
    <source>
        <dbReference type="ARBA" id="ARBA00022603"/>
    </source>
</evidence>
<evidence type="ECO:0000256" key="2">
    <source>
        <dbReference type="ARBA" id="ARBA00022679"/>
    </source>
</evidence>
<gene>
    <name evidence="4" type="ORF">METZ01_LOCUS502292</name>
</gene>